<evidence type="ECO:0000313" key="1">
    <source>
        <dbReference type="EMBL" id="CAG8739004.1"/>
    </source>
</evidence>
<sequence>DDNLVIPNHQVTVLIINNIVDLNHQTFNLVDSSYILNEENSISDIAMNEVYEFNLEKLI</sequence>
<keyword evidence="2" id="KW-1185">Reference proteome</keyword>
<accession>A0ACA9QC00</accession>
<feature type="non-terminal residue" evidence="1">
    <location>
        <position position="1"/>
    </location>
</feature>
<reference evidence="1" key="1">
    <citation type="submission" date="2021-06" db="EMBL/GenBank/DDBJ databases">
        <authorList>
            <person name="Kallberg Y."/>
            <person name="Tangrot J."/>
            <person name="Rosling A."/>
        </authorList>
    </citation>
    <scope>NUCLEOTIDE SEQUENCE</scope>
    <source>
        <strain evidence="1">MA461A</strain>
    </source>
</reference>
<name>A0ACA9QC00_9GLOM</name>
<organism evidence="1 2">
    <name type="scientific">Racocetra persica</name>
    <dbReference type="NCBI Taxonomy" id="160502"/>
    <lineage>
        <taxon>Eukaryota</taxon>
        <taxon>Fungi</taxon>
        <taxon>Fungi incertae sedis</taxon>
        <taxon>Mucoromycota</taxon>
        <taxon>Glomeromycotina</taxon>
        <taxon>Glomeromycetes</taxon>
        <taxon>Diversisporales</taxon>
        <taxon>Gigasporaceae</taxon>
        <taxon>Racocetra</taxon>
    </lineage>
</organism>
<proteinExistence type="predicted"/>
<evidence type="ECO:0000313" key="2">
    <source>
        <dbReference type="Proteomes" id="UP000789920"/>
    </source>
</evidence>
<gene>
    <name evidence="1" type="ORF">RPERSI_LOCUS12961</name>
</gene>
<protein>
    <submittedName>
        <fullName evidence="1">1654_t:CDS:1</fullName>
    </submittedName>
</protein>
<comment type="caution">
    <text evidence="1">The sequence shown here is derived from an EMBL/GenBank/DDBJ whole genome shotgun (WGS) entry which is preliminary data.</text>
</comment>
<dbReference type="Proteomes" id="UP000789920">
    <property type="component" value="Unassembled WGS sequence"/>
</dbReference>
<dbReference type="EMBL" id="CAJVQC010028242">
    <property type="protein sequence ID" value="CAG8739004.1"/>
    <property type="molecule type" value="Genomic_DNA"/>
</dbReference>